<evidence type="ECO:0000256" key="1">
    <source>
        <dbReference type="SAM" id="Phobius"/>
    </source>
</evidence>
<reference evidence="6" key="1">
    <citation type="submission" date="2020-05" db="EMBL/GenBank/DDBJ databases">
        <authorList>
            <person name="Chiriac C."/>
            <person name="Salcher M."/>
            <person name="Ghai R."/>
            <person name="Kavagutti S V."/>
        </authorList>
    </citation>
    <scope>NUCLEOTIDE SEQUENCE</scope>
</reference>
<protein>
    <submittedName>
        <fullName evidence="6">Unannotated protein</fullName>
    </submittedName>
</protein>
<evidence type="ECO:0000313" key="4">
    <source>
        <dbReference type="EMBL" id="CAB4781281.1"/>
    </source>
</evidence>
<evidence type="ECO:0000313" key="5">
    <source>
        <dbReference type="EMBL" id="CAB4806231.1"/>
    </source>
</evidence>
<dbReference type="EMBL" id="CAFBLJ010000135">
    <property type="protein sequence ID" value="CAB4881760.1"/>
    <property type="molecule type" value="Genomic_DNA"/>
</dbReference>
<dbReference type="EMBL" id="CAFAAL010000076">
    <property type="protein sequence ID" value="CAB4806231.1"/>
    <property type="molecule type" value="Genomic_DNA"/>
</dbReference>
<keyword evidence="1" id="KW-1133">Transmembrane helix</keyword>
<dbReference type="InterPro" id="IPR005182">
    <property type="entry name" value="YdbS-like_PH"/>
</dbReference>
<evidence type="ECO:0000313" key="6">
    <source>
        <dbReference type="EMBL" id="CAB4881760.1"/>
    </source>
</evidence>
<keyword evidence="1" id="KW-0812">Transmembrane</keyword>
<name>A0A6J7EKV7_9ZZZZ</name>
<proteinExistence type="predicted"/>
<feature type="transmembrane region" description="Helical" evidence="1">
    <location>
        <begin position="20"/>
        <end position="38"/>
    </location>
</feature>
<organism evidence="6">
    <name type="scientific">freshwater metagenome</name>
    <dbReference type="NCBI Taxonomy" id="449393"/>
    <lineage>
        <taxon>unclassified sequences</taxon>
        <taxon>metagenomes</taxon>
        <taxon>ecological metagenomes</taxon>
    </lineage>
</organism>
<dbReference type="Pfam" id="PF03703">
    <property type="entry name" value="bPH_2"/>
    <property type="match status" value="1"/>
</dbReference>
<sequence>MAQKIDLNTGESVLVEVKHSPLWTWFLYVITLGLWEIWRQQNKFIVTNQRLIHVHGIINQSKDILPLAKVQYIRSTAGILGLSNVRLGTAGSGFLSSERISLITRADSLSLSAAIQANSVI</sequence>
<keyword evidence="1" id="KW-0472">Membrane</keyword>
<evidence type="ECO:0000259" key="2">
    <source>
        <dbReference type="Pfam" id="PF03703"/>
    </source>
</evidence>
<dbReference type="EMBL" id="CAEZZP010000112">
    <property type="protein sequence ID" value="CAB4781281.1"/>
    <property type="molecule type" value="Genomic_DNA"/>
</dbReference>
<accession>A0A6J7EKV7</accession>
<evidence type="ECO:0000313" key="7">
    <source>
        <dbReference type="EMBL" id="CAB5032718.1"/>
    </source>
</evidence>
<dbReference type="AlphaFoldDB" id="A0A6J7EKV7"/>
<dbReference type="EMBL" id="CAFBPS010000093">
    <property type="protein sequence ID" value="CAB5032718.1"/>
    <property type="molecule type" value="Genomic_DNA"/>
</dbReference>
<feature type="domain" description="YdbS-like PH" evidence="2">
    <location>
        <begin position="39"/>
        <end position="94"/>
    </location>
</feature>
<dbReference type="EMBL" id="CAEZYH010000074">
    <property type="protein sequence ID" value="CAB4726622.1"/>
    <property type="molecule type" value="Genomic_DNA"/>
</dbReference>
<gene>
    <name evidence="3" type="ORF">UFOPK2658_01433</name>
    <name evidence="4" type="ORF">UFOPK2880_01460</name>
    <name evidence="5" type="ORF">UFOPK3004_00951</name>
    <name evidence="6" type="ORF">UFOPK3304_01712</name>
    <name evidence="7" type="ORF">UFOPK4134_01177</name>
</gene>
<evidence type="ECO:0000313" key="3">
    <source>
        <dbReference type="EMBL" id="CAB4726622.1"/>
    </source>
</evidence>